<evidence type="ECO:0000313" key="3">
    <source>
        <dbReference type="Proteomes" id="UP000276443"/>
    </source>
</evidence>
<organism evidence="2 3">
    <name type="scientific">Aquisalibacillus elongatus</name>
    <dbReference type="NCBI Taxonomy" id="485577"/>
    <lineage>
        <taxon>Bacteria</taxon>
        <taxon>Bacillati</taxon>
        <taxon>Bacillota</taxon>
        <taxon>Bacilli</taxon>
        <taxon>Bacillales</taxon>
        <taxon>Bacillaceae</taxon>
        <taxon>Aquisalibacillus</taxon>
    </lineage>
</organism>
<accession>A0A3N5BMZ4</accession>
<evidence type="ECO:0000313" key="2">
    <source>
        <dbReference type="EMBL" id="RPF51068.1"/>
    </source>
</evidence>
<feature type="transmembrane region" description="Helical" evidence="1">
    <location>
        <begin position="129"/>
        <end position="147"/>
    </location>
</feature>
<protein>
    <submittedName>
        <fullName evidence="2">Uncharacterized protein</fullName>
    </submittedName>
</protein>
<feature type="transmembrane region" description="Helical" evidence="1">
    <location>
        <begin position="78"/>
        <end position="100"/>
    </location>
</feature>
<feature type="transmembrane region" description="Helical" evidence="1">
    <location>
        <begin position="106"/>
        <end position="124"/>
    </location>
</feature>
<sequence>MEVNAIRHELSVLGKNGIGFLLSAIIIWSIITFIFLLPTEMTQKNMYMLFSTGLMFPLSVAISNLIKADWKLEQNPLGNIGLILNLAQIVYFPILIWAMAEYPQEALMIFAIITGAHFFPYGWFYDAKAYYIMAPISSLTIMVLGFSLNGKNIWLNSLAMVFLLITLTIWLYLDYKQKAKVGAYETE</sequence>
<dbReference type="OrthoDB" id="3242785at2"/>
<feature type="transmembrane region" description="Helical" evidence="1">
    <location>
        <begin position="47"/>
        <end position="66"/>
    </location>
</feature>
<gene>
    <name evidence="2" type="ORF">EDC24_2330</name>
</gene>
<keyword evidence="1" id="KW-1133">Transmembrane helix</keyword>
<evidence type="ECO:0000256" key="1">
    <source>
        <dbReference type="SAM" id="Phobius"/>
    </source>
</evidence>
<keyword evidence="3" id="KW-1185">Reference proteome</keyword>
<feature type="transmembrane region" description="Helical" evidence="1">
    <location>
        <begin position="12"/>
        <end position="35"/>
    </location>
</feature>
<keyword evidence="1" id="KW-0812">Transmembrane</keyword>
<name>A0A3N5BMZ4_9BACI</name>
<dbReference type="Proteomes" id="UP000276443">
    <property type="component" value="Unassembled WGS sequence"/>
</dbReference>
<proteinExistence type="predicted"/>
<dbReference type="RefSeq" id="WP_124222703.1">
    <property type="nucleotide sequence ID" value="NZ_RKRF01000011.1"/>
</dbReference>
<reference evidence="2 3" key="1">
    <citation type="submission" date="2018-11" db="EMBL/GenBank/DDBJ databases">
        <title>Genomic Encyclopedia of Type Strains, Phase IV (KMG-IV): sequencing the most valuable type-strain genomes for metagenomic binning, comparative biology and taxonomic classification.</title>
        <authorList>
            <person name="Goeker M."/>
        </authorList>
    </citation>
    <scope>NUCLEOTIDE SEQUENCE [LARGE SCALE GENOMIC DNA]</scope>
    <source>
        <strain evidence="2 3">DSM 18090</strain>
    </source>
</reference>
<dbReference type="AlphaFoldDB" id="A0A3N5BMZ4"/>
<dbReference type="InterPro" id="IPR053824">
    <property type="entry name" value="DUF7010"/>
</dbReference>
<feature type="transmembrane region" description="Helical" evidence="1">
    <location>
        <begin position="153"/>
        <end position="173"/>
    </location>
</feature>
<dbReference type="EMBL" id="RKRF01000011">
    <property type="protein sequence ID" value="RPF51068.1"/>
    <property type="molecule type" value="Genomic_DNA"/>
</dbReference>
<comment type="caution">
    <text evidence="2">The sequence shown here is derived from an EMBL/GenBank/DDBJ whole genome shotgun (WGS) entry which is preliminary data.</text>
</comment>
<dbReference type="Pfam" id="PF22765">
    <property type="entry name" value="DUF7010"/>
    <property type="match status" value="1"/>
</dbReference>
<keyword evidence="1" id="KW-0472">Membrane</keyword>